<evidence type="ECO:0000256" key="6">
    <source>
        <dbReference type="SAM" id="Phobius"/>
    </source>
</evidence>
<proteinExistence type="predicted"/>
<dbReference type="STRING" id="927083.DB32_004422"/>
<feature type="transmembrane region" description="Helical" evidence="6">
    <location>
        <begin position="329"/>
        <end position="350"/>
    </location>
</feature>
<feature type="transmembrane region" description="Helical" evidence="6">
    <location>
        <begin position="237"/>
        <end position="259"/>
    </location>
</feature>
<feature type="transmembrane region" description="Helical" evidence="6">
    <location>
        <begin position="266"/>
        <end position="286"/>
    </location>
</feature>
<keyword evidence="4 6" id="KW-1133">Transmembrane helix</keyword>
<dbReference type="CDD" id="cd17485">
    <property type="entry name" value="MFS_MFSD3"/>
    <property type="match status" value="1"/>
</dbReference>
<dbReference type="KEGG" id="samy:DB32_004422"/>
<dbReference type="InterPro" id="IPR011701">
    <property type="entry name" value="MFS"/>
</dbReference>
<dbReference type="InterPro" id="IPR004752">
    <property type="entry name" value="AmpG_permease/AT-1"/>
</dbReference>
<feature type="domain" description="Major facilitator superfamily (MFS) profile" evidence="7">
    <location>
        <begin position="1"/>
        <end position="382"/>
    </location>
</feature>
<dbReference type="SUPFAM" id="SSF103473">
    <property type="entry name" value="MFS general substrate transporter"/>
    <property type="match status" value="1"/>
</dbReference>
<dbReference type="Proteomes" id="UP000034883">
    <property type="component" value="Chromosome"/>
</dbReference>
<accession>A0A0F6W4K5</accession>
<evidence type="ECO:0000256" key="3">
    <source>
        <dbReference type="ARBA" id="ARBA00022692"/>
    </source>
</evidence>
<evidence type="ECO:0000256" key="2">
    <source>
        <dbReference type="ARBA" id="ARBA00022448"/>
    </source>
</evidence>
<dbReference type="InterPro" id="IPR036259">
    <property type="entry name" value="MFS_trans_sf"/>
</dbReference>
<feature type="transmembrane region" description="Helical" evidence="6">
    <location>
        <begin position="63"/>
        <end position="82"/>
    </location>
</feature>
<evidence type="ECO:0000313" key="9">
    <source>
        <dbReference type="Proteomes" id="UP000034883"/>
    </source>
</evidence>
<name>A0A0F6W4K5_9BACT</name>
<sequence>MVLGALYFAQGLPFGFFVQALPVVLRERGVSLSLIGLSSLLAMPWALKPLVAPLVDRARTRRAWIVPLQITSALLLALAALASPEASLPALFVIVALTNLAAAAQDIATDALAVDLLPEDERGLGNGLQVAGYRVGMIAGGGVVLGAMAHIGWAPAMLALGATLALATIPLLITHEPARTPAPLRPTNTALRDAASRPGALRWLRVLVLFKAGEALATAMARPMLVDRGLDAGDLAALLGGTGFAAGLAGALIGGALVPRLGRRRALAIFGALQVAGIATWLVPATGVRSLVALHVVVAIEHVFAGMATAALFTAMMDACRPAHAATDYALQASVVVLATGIASALGGVSAEHLGYVGHFVLAIALAVIGLADVVRVPVATSPSFA</sequence>
<keyword evidence="3 6" id="KW-0812">Transmembrane</keyword>
<dbReference type="PANTHER" id="PTHR12778:SF10">
    <property type="entry name" value="MAJOR FACILITATOR SUPERFAMILY DOMAIN-CONTAINING PROTEIN 3"/>
    <property type="match status" value="1"/>
</dbReference>
<dbReference type="EMBL" id="CP011125">
    <property type="protein sequence ID" value="AKF07273.1"/>
    <property type="molecule type" value="Genomic_DNA"/>
</dbReference>
<feature type="transmembrane region" description="Helical" evidence="6">
    <location>
        <begin position="30"/>
        <end position="51"/>
    </location>
</feature>
<dbReference type="AlphaFoldDB" id="A0A0F6W4K5"/>
<keyword evidence="9" id="KW-1185">Reference proteome</keyword>
<evidence type="ECO:0000256" key="1">
    <source>
        <dbReference type="ARBA" id="ARBA00004141"/>
    </source>
</evidence>
<dbReference type="Gene3D" id="1.20.1250.20">
    <property type="entry name" value="MFS general substrate transporter like domains"/>
    <property type="match status" value="1"/>
</dbReference>
<comment type="subcellular location">
    <subcellularLocation>
        <location evidence="1">Membrane</location>
        <topology evidence="1">Multi-pass membrane protein</topology>
    </subcellularLocation>
</comment>
<dbReference type="GO" id="GO:0022857">
    <property type="term" value="F:transmembrane transporter activity"/>
    <property type="evidence" value="ECO:0007669"/>
    <property type="project" value="InterPro"/>
</dbReference>
<keyword evidence="5 6" id="KW-0472">Membrane</keyword>
<feature type="transmembrane region" description="Helical" evidence="6">
    <location>
        <begin position="292"/>
        <end position="317"/>
    </location>
</feature>
<organism evidence="8 9">
    <name type="scientific">Sandaracinus amylolyticus</name>
    <dbReference type="NCBI Taxonomy" id="927083"/>
    <lineage>
        <taxon>Bacteria</taxon>
        <taxon>Pseudomonadati</taxon>
        <taxon>Myxococcota</taxon>
        <taxon>Polyangia</taxon>
        <taxon>Polyangiales</taxon>
        <taxon>Sandaracinaceae</taxon>
        <taxon>Sandaracinus</taxon>
    </lineage>
</organism>
<dbReference type="Pfam" id="PF07690">
    <property type="entry name" value="MFS_1"/>
    <property type="match status" value="1"/>
</dbReference>
<feature type="transmembrane region" description="Helical" evidence="6">
    <location>
        <begin position="157"/>
        <end position="175"/>
    </location>
</feature>
<evidence type="ECO:0000256" key="5">
    <source>
        <dbReference type="ARBA" id="ARBA00023136"/>
    </source>
</evidence>
<dbReference type="InterPro" id="IPR020846">
    <property type="entry name" value="MFS_dom"/>
</dbReference>
<reference evidence="8 9" key="1">
    <citation type="submission" date="2015-03" db="EMBL/GenBank/DDBJ databases">
        <title>Genome assembly of Sandaracinus amylolyticus DSM 53668.</title>
        <authorList>
            <person name="Sharma G."/>
            <person name="Subramanian S."/>
        </authorList>
    </citation>
    <scope>NUCLEOTIDE SEQUENCE [LARGE SCALE GENOMIC DNA]</scope>
    <source>
        <strain evidence="8 9">DSM 53668</strain>
    </source>
</reference>
<evidence type="ECO:0000256" key="4">
    <source>
        <dbReference type="ARBA" id="ARBA00022989"/>
    </source>
</evidence>
<dbReference type="PANTHER" id="PTHR12778">
    <property type="entry name" value="SOLUTE CARRIER FAMILY 33 ACETYL-COA TRANSPORTER -RELATED"/>
    <property type="match status" value="1"/>
</dbReference>
<dbReference type="PROSITE" id="PS50850">
    <property type="entry name" value="MFS"/>
    <property type="match status" value="1"/>
</dbReference>
<feature type="transmembrane region" description="Helical" evidence="6">
    <location>
        <begin position="356"/>
        <end position="375"/>
    </location>
</feature>
<keyword evidence="2" id="KW-0813">Transport</keyword>
<evidence type="ECO:0000259" key="7">
    <source>
        <dbReference type="PROSITE" id="PS50850"/>
    </source>
</evidence>
<dbReference type="GO" id="GO:0016020">
    <property type="term" value="C:membrane"/>
    <property type="evidence" value="ECO:0007669"/>
    <property type="project" value="UniProtKB-SubCell"/>
</dbReference>
<evidence type="ECO:0000313" key="8">
    <source>
        <dbReference type="EMBL" id="AKF07273.1"/>
    </source>
</evidence>
<protein>
    <submittedName>
        <fullName evidence="8">AmpG permease</fullName>
    </submittedName>
</protein>
<gene>
    <name evidence="8" type="ORF">DB32_004422</name>
</gene>